<name>A0ABT9Y051_9BACI</name>
<evidence type="ECO:0000259" key="5">
    <source>
        <dbReference type="SMART" id="SM00829"/>
    </source>
</evidence>
<dbReference type="RefSeq" id="WP_307412285.1">
    <property type="nucleotide sequence ID" value="NZ_JAUSTW010000008.1"/>
</dbReference>
<evidence type="ECO:0000256" key="1">
    <source>
        <dbReference type="ARBA" id="ARBA00022723"/>
    </source>
</evidence>
<dbReference type="GO" id="GO:0003939">
    <property type="term" value="F:L-iditol 2-dehydrogenase (NAD+) activity"/>
    <property type="evidence" value="ECO:0007669"/>
    <property type="project" value="UniProtKB-EC"/>
</dbReference>
<reference evidence="6 7" key="1">
    <citation type="submission" date="2023-07" db="EMBL/GenBank/DDBJ databases">
        <title>Genomic Encyclopedia of Type Strains, Phase IV (KMG-IV): sequencing the most valuable type-strain genomes for metagenomic binning, comparative biology and taxonomic classification.</title>
        <authorList>
            <person name="Goeker M."/>
        </authorList>
    </citation>
    <scope>NUCLEOTIDE SEQUENCE [LARGE SCALE GENOMIC DNA]</scope>
    <source>
        <strain evidence="6 7">DSM 27594</strain>
    </source>
</reference>
<dbReference type="PANTHER" id="PTHR43401:SF2">
    <property type="entry name" value="L-THREONINE 3-DEHYDROGENASE"/>
    <property type="match status" value="1"/>
</dbReference>
<dbReference type="Proteomes" id="UP001224122">
    <property type="component" value="Unassembled WGS sequence"/>
</dbReference>
<dbReference type="Gene3D" id="3.90.180.10">
    <property type="entry name" value="Medium-chain alcohol dehydrogenases, catalytic domain"/>
    <property type="match status" value="1"/>
</dbReference>
<gene>
    <name evidence="6" type="ORF">J2S10_004394</name>
</gene>
<dbReference type="InterPro" id="IPR050129">
    <property type="entry name" value="Zn_alcohol_dh"/>
</dbReference>
<dbReference type="InterPro" id="IPR013154">
    <property type="entry name" value="ADH-like_N"/>
</dbReference>
<dbReference type="SUPFAM" id="SSF50129">
    <property type="entry name" value="GroES-like"/>
    <property type="match status" value="1"/>
</dbReference>
<dbReference type="EMBL" id="JAUSTW010000008">
    <property type="protein sequence ID" value="MDQ0201188.1"/>
    <property type="molecule type" value="Genomic_DNA"/>
</dbReference>
<dbReference type="Gene3D" id="3.40.50.720">
    <property type="entry name" value="NAD(P)-binding Rossmann-like Domain"/>
    <property type="match status" value="1"/>
</dbReference>
<dbReference type="InterPro" id="IPR020843">
    <property type="entry name" value="ER"/>
</dbReference>
<dbReference type="SUPFAM" id="SSF51735">
    <property type="entry name" value="NAD(P)-binding Rossmann-fold domains"/>
    <property type="match status" value="1"/>
</dbReference>
<dbReference type="EC" id="1.1.1.14" evidence="6"/>
<dbReference type="PANTHER" id="PTHR43401">
    <property type="entry name" value="L-THREONINE 3-DEHYDROGENASE"/>
    <property type="match status" value="1"/>
</dbReference>
<proteinExistence type="inferred from homology"/>
<organism evidence="6 7">
    <name type="scientific">Neobacillus ginsengisoli</name>
    <dbReference type="NCBI Taxonomy" id="904295"/>
    <lineage>
        <taxon>Bacteria</taxon>
        <taxon>Bacillati</taxon>
        <taxon>Bacillota</taxon>
        <taxon>Bacilli</taxon>
        <taxon>Bacillales</taxon>
        <taxon>Bacillaceae</taxon>
        <taxon>Neobacillus</taxon>
    </lineage>
</organism>
<dbReference type="InterPro" id="IPR013149">
    <property type="entry name" value="ADH-like_C"/>
</dbReference>
<dbReference type="Pfam" id="PF00107">
    <property type="entry name" value="ADH_zinc_N"/>
    <property type="match status" value="1"/>
</dbReference>
<keyword evidence="1 4" id="KW-0479">Metal-binding</keyword>
<comment type="cofactor">
    <cofactor evidence="4">
        <name>Zn(2+)</name>
        <dbReference type="ChEBI" id="CHEBI:29105"/>
    </cofactor>
</comment>
<keyword evidence="3 6" id="KW-0560">Oxidoreductase</keyword>
<comment type="similarity">
    <text evidence="4">Belongs to the zinc-containing alcohol dehydrogenase family.</text>
</comment>
<dbReference type="SMART" id="SM00829">
    <property type="entry name" value="PKS_ER"/>
    <property type="match status" value="1"/>
</dbReference>
<keyword evidence="7" id="KW-1185">Reference proteome</keyword>
<feature type="domain" description="Enoyl reductase (ER)" evidence="5">
    <location>
        <begin position="7"/>
        <end position="325"/>
    </location>
</feature>
<evidence type="ECO:0000313" key="6">
    <source>
        <dbReference type="EMBL" id="MDQ0201188.1"/>
    </source>
</evidence>
<accession>A0ABT9Y051</accession>
<evidence type="ECO:0000256" key="3">
    <source>
        <dbReference type="ARBA" id="ARBA00023002"/>
    </source>
</evidence>
<dbReference type="Pfam" id="PF08240">
    <property type="entry name" value="ADH_N"/>
    <property type="match status" value="1"/>
</dbReference>
<dbReference type="InterPro" id="IPR011032">
    <property type="entry name" value="GroES-like_sf"/>
</dbReference>
<dbReference type="InterPro" id="IPR036291">
    <property type="entry name" value="NAD(P)-bd_dom_sf"/>
</dbReference>
<dbReference type="PROSITE" id="PS00059">
    <property type="entry name" value="ADH_ZINC"/>
    <property type="match status" value="1"/>
</dbReference>
<dbReference type="InterPro" id="IPR002328">
    <property type="entry name" value="ADH_Zn_CS"/>
</dbReference>
<evidence type="ECO:0000256" key="4">
    <source>
        <dbReference type="RuleBase" id="RU361277"/>
    </source>
</evidence>
<evidence type="ECO:0000313" key="7">
    <source>
        <dbReference type="Proteomes" id="UP001224122"/>
    </source>
</evidence>
<protein>
    <submittedName>
        <fullName evidence="6">L-iditol 2-dehydrogenase</fullName>
        <ecNumber evidence="6">1.1.1.14</ecNumber>
    </submittedName>
</protein>
<sequence>MLGLFLNNPGDLQLKELTSEDPLNDYEVKIKSSYGGICGSDISVYKGKMAHANYPVTPGHEIVGEIIKVGKEAKFKAGDKVVVAPNSFCGECEYCLKGMSNICEHKVSLGINVNGVFAQEFTISSKYVLRVPNELPDEKAVLIEPFAVIVHAFQKFSLTKETSIAIIGCGTEGMLAITLAHHLGAQVTAIDINPTKLEKIRNSFKGIKTVLPSEMTEERFDVVIEAAGTRDSVEHGIQHVKPGGTMVLIGLTPEANFPVMQMVRKELTIHGSIIYNFPTDFSKAVDYLLKDDFDVAPIISKVFHFNEFNKAYDDALSGQYGKIILNFKEDNVNEKISITPAG</sequence>
<comment type="caution">
    <text evidence="6">The sequence shown here is derived from an EMBL/GenBank/DDBJ whole genome shotgun (WGS) entry which is preliminary data.</text>
</comment>
<keyword evidence="2 4" id="KW-0862">Zinc</keyword>
<evidence type="ECO:0000256" key="2">
    <source>
        <dbReference type="ARBA" id="ARBA00022833"/>
    </source>
</evidence>